<organism evidence="4 5">
    <name type="scientific">Nematocida parisii (strain ERTm3)</name>
    <name type="common">Nematode killer fungus</name>
    <dbReference type="NCBI Taxonomy" id="935791"/>
    <lineage>
        <taxon>Eukaryota</taxon>
        <taxon>Fungi</taxon>
        <taxon>Fungi incertae sedis</taxon>
        <taxon>Microsporidia</taxon>
        <taxon>Nematocida</taxon>
    </lineage>
</organism>
<dbReference type="GO" id="GO:0010608">
    <property type="term" value="P:post-transcriptional regulation of gene expression"/>
    <property type="evidence" value="ECO:0007669"/>
    <property type="project" value="TreeGrafter"/>
</dbReference>
<evidence type="ECO:0000313" key="4">
    <source>
        <dbReference type="EMBL" id="EIJ89768.1"/>
    </source>
</evidence>
<keyword evidence="5" id="KW-1185">Reference proteome</keyword>
<dbReference type="Proteomes" id="UP000002872">
    <property type="component" value="Unassembled WGS sequence"/>
</dbReference>
<dbReference type="InterPro" id="IPR001313">
    <property type="entry name" value="Pumilio_RNA-bd_rpt"/>
</dbReference>
<dbReference type="InterPro" id="IPR016024">
    <property type="entry name" value="ARM-type_fold"/>
</dbReference>
<reference evidence="4" key="1">
    <citation type="submission" date="2011-01" db="EMBL/GenBank/DDBJ databases">
        <title>The Genome Sequence of Nematocida parisii strain ERTm3.</title>
        <authorList>
            <consortium name="The Broad Institute Genome Sequencing Platform"/>
            <consortium name="The Broad Institute Genome Sequencing Center for Infectious Disease"/>
            <person name="Cuomo C."/>
            <person name="Troemel E."/>
            <person name="Young S.K."/>
            <person name="Zeng Q."/>
            <person name="Gargeya S."/>
            <person name="Fitzgerald M."/>
            <person name="Haas B."/>
            <person name="Abouelleil A."/>
            <person name="Alvarado L."/>
            <person name="Arachchi H.M."/>
            <person name="Berlin A."/>
            <person name="Chapman S.B."/>
            <person name="Gearin G."/>
            <person name="Goldberg J."/>
            <person name="Griggs A."/>
            <person name="Gujja S."/>
            <person name="Hansen M."/>
            <person name="Heiman D."/>
            <person name="Howarth C."/>
            <person name="Larimer J."/>
            <person name="Lui A."/>
            <person name="MacDonald P.J.P."/>
            <person name="McCowen C."/>
            <person name="Montmayeur A."/>
            <person name="Murphy C."/>
            <person name="Neiman D."/>
            <person name="Pearson M."/>
            <person name="Priest M."/>
            <person name="Roberts A."/>
            <person name="Saif S."/>
            <person name="Shea T."/>
            <person name="Sisk P."/>
            <person name="Stolte C."/>
            <person name="Sykes S."/>
            <person name="Wortman J."/>
            <person name="Nusbaum C."/>
            <person name="Birren B."/>
        </authorList>
    </citation>
    <scope>NUCLEOTIDE SEQUENCE</scope>
    <source>
        <strain evidence="4">ERTm3</strain>
    </source>
</reference>
<dbReference type="OMA" id="NGARCIQ"/>
<dbReference type="PROSITE" id="PS50302">
    <property type="entry name" value="PUM"/>
    <property type="match status" value="6"/>
</dbReference>
<feature type="repeat" description="Pumilio" evidence="2">
    <location>
        <begin position="179"/>
        <end position="214"/>
    </location>
</feature>
<evidence type="ECO:0000313" key="5">
    <source>
        <dbReference type="Proteomes" id="UP000002872"/>
    </source>
</evidence>
<dbReference type="AlphaFoldDB" id="I3EKM1"/>
<keyword evidence="1" id="KW-0677">Repeat</keyword>
<dbReference type="GO" id="GO:0003729">
    <property type="term" value="F:mRNA binding"/>
    <property type="evidence" value="ECO:0007669"/>
    <property type="project" value="TreeGrafter"/>
</dbReference>
<dbReference type="PROSITE" id="PS50303">
    <property type="entry name" value="PUM_HD"/>
    <property type="match status" value="1"/>
</dbReference>
<dbReference type="Pfam" id="PF22493">
    <property type="entry name" value="PUF_NOP9"/>
    <property type="match status" value="1"/>
</dbReference>
<dbReference type="VEuPathDB" id="MicrosporidiaDB:NEQG_00538"/>
<feature type="repeat" description="Pumilio" evidence="2">
    <location>
        <begin position="316"/>
        <end position="351"/>
    </location>
</feature>
<dbReference type="PANTHER" id="PTHR12537">
    <property type="entry name" value="RNA BINDING PROTEIN PUMILIO-RELATED"/>
    <property type="match status" value="1"/>
</dbReference>
<feature type="repeat" description="Pumilio" evidence="2">
    <location>
        <begin position="215"/>
        <end position="238"/>
    </location>
</feature>
<evidence type="ECO:0000256" key="2">
    <source>
        <dbReference type="PROSITE-ProRule" id="PRU00317"/>
    </source>
</evidence>
<dbReference type="EMBL" id="GL870876">
    <property type="protein sequence ID" value="EIJ89768.1"/>
    <property type="molecule type" value="Genomic_DNA"/>
</dbReference>
<dbReference type="HOGENOM" id="CLU_004017_8_4_1"/>
<dbReference type="SUPFAM" id="SSF48371">
    <property type="entry name" value="ARM repeat"/>
    <property type="match status" value="1"/>
</dbReference>
<name>I3EKM1_NEMP3</name>
<dbReference type="SMART" id="SM00025">
    <property type="entry name" value="Pumilio"/>
    <property type="match status" value="8"/>
</dbReference>
<dbReference type="STRING" id="935791.I3EKM1"/>
<protein>
    <recommendedName>
        <fullName evidence="3">PUM-HD domain-containing protein</fullName>
    </recommendedName>
</protein>
<evidence type="ECO:0000259" key="3">
    <source>
        <dbReference type="PROSITE" id="PS50303"/>
    </source>
</evidence>
<accession>I3EKM1</accession>
<dbReference type="InParanoid" id="I3EKM1"/>
<dbReference type="Pfam" id="PF00806">
    <property type="entry name" value="PUF"/>
    <property type="match status" value="6"/>
</dbReference>
<feature type="repeat" description="Pumilio" evidence="2">
    <location>
        <begin position="352"/>
        <end position="387"/>
    </location>
</feature>
<dbReference type="CDD" id="cd07920">
    <property type="entry name" value="Pumilio"/>
    <property type="match status" value="1"/>
</dbReference>
<dbReference type="Gene3D" id="1.25.10.10">
    <property type="entry name" value="Leucine-rich Repeat Variant"/>
    <property type="match status" value="1"/>
</dbReference>
<dbReference type="InterPro" id="IPR011989">
    <property type="entry name" value="ARM-like"/>
</dbReference>
<feature type="repeat" description="Pumilio" evidence="2">
    <location>
        <begin position="392"/>
        <end position="431"/>
    </location>
</feature>
<sequence length="461" mass="52552">MFEKSNRGMQTISHIARSNVNSNDKQKEFSLCETNIQTMDKECTDIIEDAFNPIKCTTWQSKKNLVDRIEEDHPTHKSIEYNIEEKKIVLPPIGRGLKEKGKRHILLNSIKIDSFSSGSSEEPQKEQFFEEVLAFAKKRGITSSENLICAISKDQEGSRFIQKKLDSATIEEIDITFEEICPWISELIVDLFGNYVVQKFLEIGTTEQREKIFFAMESTIISLALHMYGCRVIQKALECKDINRKIVEKIKGHVIDLVCDQNGNHVVQKCVECVDSDFVIKEFEEDAVSLSRHRYGCRVIQRIFENSTKCASAIDKIISNAKLLVEDQYGNYVIQHILEKGTHAHKRKIITELSDNIAEYSIHKFASNVMEKCVICGTSEDRRYMLKQLKSAVGPAGEDLLVHITMDKFGNYVVQRLLDVLTGADKEVLMSHLRANIADLKKSSYAKCIISKLALLDSKKE</sequence>
<feature type="domain" description="PUM-HD" evidence="3">
    <location>
        <begin position="120"/>
        <end position="457"/>
    </location>
</feature>
<proteinExistence type="predicted"/>
<evidence type="ECO:0000256" key="1">
    <source>
        <dbReference type="ARBA" id="ARBA00022737"/>
    </source>
</evidence>
<gene>
    <name evidence="4" type="ORF">NEQG_00538</name>
</gene>
<dbReference type="InterPro" id="IPR033133">
    <property type="entry name" value="PUM-HD"/>
</dbReference>
<dbReference type="PANTHER" id="PTHR12537:SF12">
    <property type="entry name" value="MATERNAL PROTEIN PUMILIO"/>
    <property type="match status" value="1"/>
</dbReference>
<dbReference type="GO" id="GO:0005737">
    <property type="term" value="C:cytoplasm"/>
    <property type="evidence" value="ECO:0007669"/>
    <property type="project" value="TreeGrafter"/>
</dbReference>
<dbReference type="OrthoDB" id="668540at2759"/>
<dbReference type="InterPro" id="IPR033712">
    <property type="entry name" value="Pumilio_RNA-bd"/>
</dbReference>
<feature type="repeat" description="Pumilio" evidence="2">
    <location>
        <begin position="249"/>
        <end position="285"/>
    </location>
</feature>